<protein>
    <submittedName>
        <fullName evidence="1">Minor tail protein</fullName>
    </submittedName>
</protein>
<name>A0AA49F9S6_9CAUD</name>
<evidence type="ECO:0000313" key="2">
    <source>
        <dbReference type="Proteomes" id="UP001243977"/>
    </source>
</evidence>
<gene>
    <name evidence="1" type="primary">18</name>
    <name evidence="1" type="ORF">SEA_VROOMVROOM_18</name>
</gene>
<proteinExistence type="predicted"/>
<keyword evidence="2" id="KW-1185">Reference proteome</keyword>
<dbReference type="Proteomes" id="UP001243977">
    <property type="component" value="Segment"/>
</dbReference>
<dbReference type="EMBL" id="OQ938592">
    <property type="protein sequence ID" value="WIC90168.1"/>
    <property type="molecule type" value="Genomic_DNA"/>
</dbReference>
<accession>A0AA49F9S6</accession>
<reference evidence="1" key="1">
    <citation type="submission" date="2023-05" db="EMBL/GenBank/DDBJ databases">
        <authorList>
            <person name="Barden S."/>
            <person name="Berber-Pulido R."/>
            <person name="Bursulaya I."/>
            <person name="Chawla E."/>
            <person name="Critzer N.A."/>
            <person name="Dawson N.R."/>
            <person name="Deal M.M."/>
            <person name="Douglas K.A."/>
            <person name="Estampa J.P."/>
            <person name="Gowdy G.A."/>
            <person name="Hamid B."/>
            <person name="Hernandez E.R."/>
            <person name="Hoang R.L."/>
            <person name="Hughes A.L."/>
            <person name="Kim C.J."/>
            <person name="Kretschmer T.O."/>
            <person name="Le V.D."/>
            <person name="Li A."/>
            <person name="Li M."/>
            <person name="Lim J.M."/>
            <person name="Martin K.B."/>
            <person name="Martinez D.M."/>
            <person name="Nguyen A.H."/>
            <person name="Okumura J.H."/>
            <person name="Ortiz-Gomez D.E."/>
            <person name="Pan C."/>
            <person name="Pisipati K.L."/>
            <person name="Reyimjan D."/>
            <person name="Robles A."/>
            <person name="Rodriguez J.F."/>
            <person name="Sacristan A."/>
            <person name="Scriven S.P."/>
            <person name="Smith S.M."/>
            <person name="Tosasuk K."/>
            <person name="Tran K.A."/>
            <person name="Unanwa N.C."/>
            <person name="Vajragiri S."/>
            <person name="Vanderpool L.R."/>
            <person name="Vu T.T."/>
            <person name="Wang X."/>
            <person name="Wu F."/>
            <person name="Zhu Y.A."/>
            <person name="Nguyen M."/>
            <person name="Stephenson J.C."/>
            <person name="Zorawik M."/>
            <person name="Garza D.R."/>
            <person name="Reputana M.J."/>
            <person name="Al Banaa F.A."/>
            <person name="Reddi K."/>
            <person name="Freise A.C."/>
            <person name="Furlong K.P."/>
            <person name="Rudner A.D."/>
            <person name="Beyer A.R."/>
            <person name="Chong R.A."/>
            <person name="Edgington N.P."/>
            <person name="Garcia Costas A.M."/>
            <person name="Gibb B.P."/>
            <person name="Klyczek K.K."/>
            <person name="Swerdlow S.J."/>
            <person name="Garlena R.A."/>
            <person name="Russell D.A."/>
            <person name="Jacobs-Sera D."/>
            <person name="Hatfull G.F."/>
        </authorList>
    </citation>
    <scope>NUCLEOTIDE SEQUENCE</scope>
</reference>
<evidence type="ECO:0000313" key="1">
    <source>
        <dbReference type="EMBL" id="WIC90168.1"/>
    </source>
</evidence>
<organism evidence="1 2">
    <name type="scientific">Arthrobacter phage VroomVroom</name>
    <dbReference type="NCBI Taxonomy" id="3049371"/>
    <lineage>
        <taxon>Viruses</taxon>
        <taxon>Duplodnaviria</taxon>
        <taxon>Heunggongvirae</taxon>
        <taxon>Uroviricota</taxon>
        <taxon>Caudoviricetes</taxon>
        <taxon>Casidaviridae</taxon>
        <taxon>Hilgardvirus</taxon>
        <taxon>Hilgardvirus vroomvroom</taxon>
    </lineage>
</organism>
<sequence>MAWRYIAARLNGNGTETFLDYDLPLAGAEIHRELSGPGGLSGTISPEIAALKGPDGEPILQPWSTVIYAEESGVIRDGAILESLTENGPDLDLDAVGFTGYAKDEPYTGVYTVYETDALAIVRHVWAHVQSKRGGNLGIEVDDTRSGVLLGIPEDPKLTAAKSAEGSALAAYDAKRKAYNADKTAAKKKAMEDAKKALDKAKDTTSKIKDGAAKPYVLNWWETFDLGGELDALAADTPFDYRMEHSWSADGTVKHFLRLGYPLLGRRRHDLRFMVGENVYTVPQVERNGEDYADTVVVLGAGEGRKMVRATASNVSGRLHRTKIHEDKSIRTTARAQRLASALLKAYSGEPQVTELEVVDHPNARLGSYDVGDEILVQHPDGWSDVAVWSRIISISFHPESGSASLELLPA</sequence>